<feature type="compositionally biased region" description="Polar residues" evidence="2">
    <location>
        <begin position="121"/>
        <end position="134"/>
    </location>
</feature>
<keyword evidence="1" id="KW-0175">Coiled coil</keyword>
<evidence type="ECO:0000313" key="3">
    <source>
        <dbReference type="EMBL" id="CAK0765943.1"/>
    </source>
</evidence>
<feature type="region of interest" description="Disordered" evidence="2">
    <location>
        <begin position="97"/>
        <end position="134"/>
    </location>
</feature>
<accession>A0AAV1HY76</accession>
<organism evidence="3 4">
    <name type="scientific">Coccomyxa viridis</name>
    <dbReference type="NCBI Taxonomy" id="1274662"/>
    <lineage>
        <taxon>Eukaryota</taxon>
        <taxon>Viridiplantae</taxon>
        <taxon>Chlorophyta</taxon>
        <taxon>core chlorophytes</taxon>
        <taxon>Trebouxiophyceae</taxon>
        <taxon>Trebouxiophyceae incertae sedis</taxon>
        <taxon>Coccomyxaceae</taxon>
        <taxon>Coccomyxa</taxon>
    </lineage>
</organism>
<feature type="coiled-coil region" evidence="1">
    <location>
        <begin position="45"/>
        <end position="79"/>
    </location>
</feature>
<evidence type="ECO:0000313" key="4">
    <source>
        <dbReference type="Proteomes" id="UP001314263"/>
    </source>
</evidence>
<keyword evidence="4" id="KW-1185">Reference proteome</keyword>
<reference evidence="3 4" key="1">
    <citation type="submission" date="2023-10" db="EMBL/GenBank/DDBJ databases">
        <authorList>
            <person name="Maclean D."/>
            <person name="Macfadyen A."/>
        </authorList>
    </citation>
    <scope>NUCLEOTIDE SEQUENCE [LARGE SCALE GENOMIC DNA]</scope>
</reference>
<sequence length="134" mass="14852">MVDLLREVFGLDGGDQHDGFGFIVSGDSIFNGRVDVGGPLTGETIDDLKKRNDVLETQVKQLRAEMEALKQSAHEESLRLDQCWFAPGMPGYLLARDTFTADAQPRGQKRKRARGDVGTEDSPQTWTEPTQQST</sequence>
<dbReference type="AlphaFoldDB" id="A0AAV1HY76"/>
<dbReference type="Proteomes" id="UP001314263">
    <property type="component" value="Unassembled WGS sequence"/>
</dbReference>
<comment type="caution">
    <text evidence="3">The sequence shown here is derived from an EMBL/GenBank/DDBJ whole genome shotgun (WGS) entry which is preliminary data.</text>
</comment>
<dbReference type="EMBL" id="CAUYUE010000004">
    <property type="protein sequence ID" value="CAK0765943.1"/>
    <property type="molecule type" value="Genomic_DNA"/>
</dbReference>
<name>A0AAV1HY76_9CHLO</name>
<proteinExistence type="predicted"/>
<gene>
    <name evidence="3" type="ORF">CVIRNUC_003309</name>
</gene>
<evidence type="ECO:0000256" key="1">
    <source>
        <dbReference type="SAM" id="Coils"/>
    </source>
</evidence>
<protein>
    <submittedName>
        <fullName evidence="3">Uncharacterized protein</fullName>
    </submittedName>
</protein>
<evidence type="ECO:0000256" key="2">
    <source>
        <dbReference type="SAM" id="MobiDB-lite"/>
    </source>
</evidence>